<dbReference type="PIRSF" id="PIRSF035805">
    <property type="entry name" value="TK_cell"/>
    <property type="match status" value="1"/>
</dbReference>
<comment type="similarity">
    <text evidence="1">Belongs to the thymidine kinase family.</text>
</comment>
<evidence type="ECO:0000256" key="1">
    <source>
        <dbReference type="ARBA" id="ARBA00007587"/>
    </source>
</evidence>
<organism evidence="11">
    <name type="scientific">viral metagenome</name>
    <dbReference type="NCBI Taxonomy" id="1070528"/>
    <lineage>
        <taxon>unclassified sequences</taxon>
        <taxon>metagenomes</taxon>
        <taxon>organismal metagenomes</taxon>
    </lineage>
</organism>
<evidence type="ECO:0000313" key="11">
    <source>
        <dbReference type="EMBL" id="QHT78243.1"/>
    </source>
</evidence>
<dbReference type="GO" id="GO:0046104">
    <property type="term" value="P:thymidine metabolic process"/>
    <property type="evidence" value="ECO:0007669"/>
    <property type="project" value="TreeGrafter"/>
</dbReference>
<proteinExistence type="inferred from homology"/>
<dbReference type="Gene3D" id="3.30.60.20">
    <property type="match status" value="1"/>
</dbReference>
<keyword evidence="3" id="KW-0237">DNA synthesis</keyword>
<protein>
    <recommendedName>
        <fullName evidence="2">thymidine kinase</fullName>
        <ecNumber evidence="2">2.7.1.21</ecNumber>
    </recommendedName>
</protein>
<comment type="catalytic activity">
    <reaction evidence="10">
        <text>thymidine + ATP = dTMP + ADP + H(+)</text>
        <dbReference type="Rhea" id="RHEA:19129"/>
        <dbReference type="ChEBI" id="CHEBI:15378"/>
        <dbReference type="ChEBI" id="CHEBI:17748"/>
        <dbReference type="ChEBI" id="CHEBI:30616"/>
        <dbReference type="ChEBI" id="CHEBI:63528"/>
        <dbReference type="ChEBI" id="CHEBI:456216"/>
        <dbReference type="EC" id="2.7.1.21"/>
    </reaction>
</comment>
<dbReference type="SUPFAM" id="SSF57716">
    <property type="entry name" value="Glucocorticoid receptor-like (DNA-binding domain)"/>
    <property type="match status" value="1"/>
</dbReference>
<dbReference type="FunFam" id="3.40.50.300:FF:000948">
    <property type="entry name" value="Thymidine kinase"/>
    <property type="match status" value="1"/>
</dbReference>
<keyword evidence="4" id="KW-0808">Transferase</keyword>
<evidence type="ECO:0000256" key="4">
    <source>
        <dbReference type="ARBA" id="ARBA00022679"/>
    </source>
</evidence>
<dbReference type="Gene3D" id="3.40.50.300">
    <property type="entry name" value="P-loop containing nucleotide triphosphate hydrolases"/>
    <property type="match status" value="1"/>
</dbReference>
<evidence type="ECO:0000256" key="7">
    <source>
        <dbReference type="ARBA" id="ARBA00022777"/>
    </source>
</evidence>
<keyword evidence="8" id="KW-0862">Zinc</keyword>
<dbReference type="InterPro" id="IPR001267">
    <property type="entry name" value="Thymidine_kinase"/>
</dbReference>
<reference evidence="11" key="1">
    <citation type="journal article" date="2020" name="Nature">
        <title>Giant virus diversity and host interactions through global metagenomics.</title>
        <authorList>
            <person name="Schulz F."/>
            <person name="Roux S."/>
            <person name="Paez-Espino D."/>
            <person name="Jungbluth S."/>
            <person name="Walsh D.A."/>
            <person name="Denef V.J."/>
            <person name="McMahon K.D."/>
            <person name="Konstantinidis K.T."/>
            <person name="Eloe-Fadrosh E.A."/>
            <person name="Kyrpides N.C."/>
            <person name="Woyke T."/>
        </authorList>
    </citation>
    <scope>NUCLEOTIDE SEQUENCE</scope>
    <source>
        <strain evidence="11">GVMAG-M-3300023179-91</strain>
    </source>
</reference>
<keyword evidence="7" id="KW-0418">Kinase</keyword>
<name>A0A6C0HE07_9ZZZZ</name>
<dbReference type="EMBL" id="MN739930">
    <property type="protein sequence ID" value="QHT78243.1"/>
    <property type="molecule type" value="Genomic_DNA"/>
</dbReference>
<keyword evidence="5" id="KW-0479">Metal-binding</keyword>
<evidence type="ECO:0000256" key="3">
    <source>
        <dbReference type="ARBA" id="ARBA00022634"/>
    </source>
</evidence>
<dbReference type="SUPFAM" id="SSF52540">
    <property type="entry name" value="P-loop containing nucleoside triphosphate hydrolases"/>
    <property type="match status" value="1"/>
</dbReference>
<dbReference type="Pfam" id="PF00265">
    <property type="entry name" value="TK"/>
    <property type="match status" value="1"/>
</dbReference>
<dbReference type="InterPro" id="IPR020633">
    <property type="entry name" value="Thymidine_kinase_CS"/>
</dbReference>
<dbReference type="GO" id="GO:0004797">
    <property type="term" value="F:thymidine kinase activity"/>
    <property type="evidence" value="ECO:0007669"/>
    <property type="project" value="UniProtKB-EC"/>
</dbReference>
<dbReference type="GO" id="GO:0005524">
    <property type="term" value="F:ATP binding"/>
    <property type="evidence" value="ECO:0007669"/>
    <property type="project" value="UniProtKB-KW"/>
</dbReference>
<evidence type="ECO:0000256" key="2">
    <source>
        <dbReference type="ARBA" id="ARBA00012118"/>
    </source>
</evidence>
<evidence type="ECO:0000256" key="5">
    <source>
        <dbReference type="ARBA" id="ARBA00022723"/>
    </source>
</evidence>
<dbReference type="InterPro" id="IPR027417">
    <property type="entry name" value="P-loop_NTPase"/>
</dbReference>
<dbReference type="AlphaFoldDB" id="A0A6C0HE07"/>
<sequence length="209" mass="23793">MQTADSAKMSSQDGALTGYLELFVGPMFSGKTSKLLEIYKQYKFCNINVSVINHSADTRYHESMLSTHDRVMIPCIQTNHLIPLWNYSNLDGSFNDECEMHMLLRSADVILINEGQFFDDLYDCVLQMLSEKKKVYIAGLDGDFERKKFGSLLDLIPLCDKITKLTSLCSICKNGTPGIFSLRLTKEKQQMLIGSDNYIPVCRDCYENH</sequence>
<dbReference type="GO" id="GO:0046872">
    <property type="term" value="F:metal ion binding"/>
    <property type="evidence" value="ECO:0007669"/>
    <property type="project" value="UniProtKB-KW"/>
</dbReference>
<dbReference type="PROSITE" id="PS00603">
    <property type="entry name" value="TK_CELLULAR_TYPE"/>
    <property type="match status" value="1"/>
</dbReference>
<dbReference type="GO" id="GO:0071897">
    <property type="term" value="P:DNA biosynthetic process"/>
    <property type="evidence" value="ECO:0007669"/>
    <property type="project" value="UniProtKB-KW"/>
</dbReference>
<evidence type="ECO:0000256" key="8">
    <source>
        <dbReference type="ARBA" id="ARBA00022833"/>
    </source>
</evidence>
<dbReference type="PANTHER" id="PTHR11441">
    <property type="entry name" value="THYMIDINE KINASE"/>
    <property type="match status" value="1"/>
</dbReference>
<dbReference type="EC" id="2.7.1.21" evidence="2"/>
<evidence type="ECO:0000256" key="6">
    <source>
        <dbReference type="ARBA" id="ARBA00022741"/>
    </source>
</evidence>
<accession>A0A6C0HE07</accession>
<keyword evidence="9" id="KW-0067">ATP-binding</keyword>
<keyword evidence="6" id="KW-0547">Nucleotide-binding</keyword>
<evidence type="ECO:0000256" key="9">
    <source>
        <dbReference type="ARBA" id="ARBA00022840"/>
    </source>
</evidence>
<dbReference type="PANTHER" id="PTHR11441:SF0">
    <property type="entry name" value="THYMIDINE KINASE, CYTOSOLIC"/>
    <property type="match status" value="1"/>
</dbReference>
<evidence type="ECO:0000256" key="10">
    <source>
        <dbReference type="ARBA" id="ARBA00048254"/>
    </source>
</evidence>